<comment type="caution">
    <text evidence="2">The sequence shown here is derived from an EMBL/GenBank/DDBJ whole genome shotgun (WGS) entry which is preliminary data.</text>
</comment>
<protein>
    <submittedName>
        <fullName evidence="2">S-adenosylmethionine synthase isoform type-2</fullName>
    </submittedName>
</protein>
<evidence type="ECO:0000313" key="3">
    <source>
        <dbReference type="Proteomes" id="UP000314294"/>
    </source>
</evidence>
<proteinExistence type="predicted"/>
<feature type="region of interest" description="Disordered" evidence="1">
    <location>
        <begin position="1"/>
        <end position="40"/>
    </location>
</feature>
<organism evidence="2 3">
    <name type="scientific">Liparis tanakae</name>
    <name type="common">Tanaka's snailfish</name>
    <dbReference type="NCBI Taxonomy" id="230148"/>
    <lineage>
        <taxon>Eukaryota</taxon>
        <taxon>Metazoa</taxon>
        <taxon>Chordata</taxon>
        <taxon>Craniata</taxon>
        <taxon>Vertebrata</taxon>
        <taxon>Euteleostomi</taxon>
        <taxon>Actinopterygii</taxon>
        <taxon>Neopterygii</taxon>
        <taxon>Teleostei</taxon>
        <taxon>Neoteleostei</taxon>
        <taxon>Acanthomorphata</taxon>
        <taxon>Eupercaria</taxon>
        <taxon>Perciformes</taxon>
        <taxon>Cottioidei</taxon>
        <taxon>Cottales</taxon>
        <taxon>Liparidae</taxon>
        <taxon>Liparis</taxon>
    </lineage>
</organism>
<feature type="compositionally biased region" description="Basic and acidic residues" evidence="1">
    <location>
        <begin position="31"/>
        <end position="40"/>
    </location>
</feature>
<keyword evidence="3" id="KW-1185">Reference proteome</keyword>
<feature type="compositionally biased region" description="Acidic residues" evidence="1">
    <location>
        <begin position="1"/>
        <end position="11"/>
    </location>
</feature>
<evidence type="ECO:0000256" key="1">
    <source>
        <dbReference type="SAM" id="MobiDB-lite"/>
    </source>
</evidence>
<dbReference type="EMBL" id="SRLO01000159">
    <property type="protein sequence ID" value="TNN70749.1"/>
    <property type="molecule type" value="Genomic_DNA"/>
</dbReference>
<sequence length="173" mass="19794">MEEREEREEREESPSCWPSDSRSPENETDESGEKSATIKEQRVGECEKEILYQLITELGFDILSVFPLSHKHEKSESSTGKRTDMERWRMTHGRNHPLMKLMSPGDLPALSLNTAIAFFPRPRELPQLPLFPLPPAISYAIGGRQPLSISVFHHGSLNSDEDELLQIVQKNFH</sequence>
<dbReference type="Proteomes" id="UP000314294">
    <property type="component" value="Unassembled WGS sequence"/>
</dbReference>
<evidence type="ECO:0000313" key="2">
    <source>
        <dbReference type="EMBL" id="TNN70749.1"/>
    </source>
</evidence>
<name>A0A4Z2HY28_9TELE</name>
<dbReference type="AlphaFoldDB" id="A0A4Z2HY28"/>
<dbReference type="Gene3D" id="3.30.300.10">
    <property type="match status" value="1"/>
</dbReference>
<accession>A0A4Z2HY28</accession>
<reference evidence="2 3" key="1">
    <citation type="submission" date="2019-03" db="EMBL/GenBank/DDBJ databases">
        <title>First draft genome of Liparis tanakae, snailfish: a comprehensive survey of snailfish specific genes.</title>
        <authorList>
            <person name="Kim W."/>
            <person name="Song I."/>
            <person name="Jeong J.-H."/>
            <person name="Kim D."/>
            <person name="Kim S."/>
            <person name="Ryu S."/>
            <person name="Song J.Y."/>
            <person name="Lee S.K."/>
        </authorList>
    </citation>
    <scope>NUCLEOTIDE SEQUENCE [LARGE SCALE GENOMIC DNA]</scope>
    <source>
        <tissue evidence="2">Muscle</tissue>
    </source>
</reference>
<gene>
    <name evidence="2" type="primary">Mat2a_2</name>
    <name evidence="2" type="ORF">EYF80_019032</name>
</gene>